<organism evidence="1 2">
    <name type="scientific">Mucilaginibacter frigoritolerans</name>
    <dbReference type="NCBI Taxonomy" id="652788"/>
    <lineage>
        <taxon>Bacteria</taxon>
        <taxon>Pseudomonadati</taxon>
        <taxon>Bacteroidota</taxon>
        <taxon>Sphingobacteriia</taxon>
        <taxon>Sphingobacteriales</taxon>
        <taxon>Sphingobacteriaceae</taxon>
        <taxon>Mucilaginibacter</taxon>
    </lineage>
</organism>
<gene>
    <name evidence="1" type="ORF">JN11_02616</name>
</gene>
<dbReference type="Pfam" id="PF09957">
    <property type="entry name" value="VapB_antitoxin"/>
    <property type="match status" value="1"/>
</dbReference>
<keyword evidence="2" id="KW-1185">Reference proteome</keyword>
<dbReference type="InterPro" id="IPR019239">
    <property type="entry name" value="VapB_antitoxin"/>
</dbReference>
<name>A0A562U0D0_9SPHI</name>
<accession>A0A562U0D0</accession>
<protein>
    <submittedName>
        <fullName evidence="1">VapB protein of antitoxin of type II toxin-antitoxin system</fullName>
    </submittedName>
</protein>
<dbReference type="AlphaFoldDB" id="A0A562U0D0"/>
<dbReference type="Proteomes" id="UP000317010">
    <property type="component" value="Unassembled WGS sequence"/>
</dbReference>
<reference evidence="1 2" key="1">
    <citation type="submission" date="2019-07" db="EMBL/GenBank/DDBJ databases">
        <title>Genomic Encyclopedia of Archaeal and Bacterial Type Strains, Phase II (KMG-II): from individual species to whole genera.</title>
        <authorList>
            <person name="Goeker M."/>
        </authorList>
    </citation>
    <scope>NUCLEOTIDE SEQUENCE [LARGE SCALE GENOMIC DNA]</scope>
    <source>
        <strain evidence="1 2">ATCC BAA-1854</strain>
    </source>
</reference>
<comment type="caution">
    <text evidence="1">The sequence shown here is derived from an EMBL/GenBank/DDBJ whole genome shotgun (WGS) entry which is preliminary data.</text>
</comment>
<proteinExistence type="predicted"/>
<sequence>MLLAKAQQLTKIRTKKAIVEKALRLLVQLEGQKELSVYWGKIQLDEKAFE</sequence>
<evidence type="ECO:0000313" key="2">
    <source>
        <dbReference type="Proteomes" id="UP000317010"/>
    </source>
</evidence>
<dbReference type="EMBL" id="VLLI01000007">
    <property type="protein sequence ID" value="TWI99299.1"/>
    <property type="molecule type" value="Genomic_DNA"/>
</dbReference>
<evidence type="ECO:0000313" key="1">
    <source>
        <dbReference type="EMBL" id="TWI99299.1"/>
    </source>
</evidence>